<dbReference type="Proteomes" id="UP000004995">
    <property type="component" value="Unassembled WGS sequence"/>
</dbReference>
<dbReference type="InParanoid" id="K3XNR2"/>
<evidence type="ECO:0000256" key="1">
    <source>
        <dbReference type="SAM" id="MobiDB-lite"/>
    </source>
</evidence>
<reference evidence="3" key="1">
    <citation type="journal article" date="2012" name="Nat. Biotechnol.">
        <title>Reference genome sequence of the model plant Setaria.</title>
        <authorList>
            <person name="Bennetzen J.L."/>
            <person name="Schmutz J."/>
            <person name="Wang H."/>
            <person name="Percifield R."/>
            <person name="Hawkins J."/>
            <person name="Pontaroli A.C."/>
            <person name="Estep M."/>
            <person name="Feng L."/>
            <person name="Vaughn J.N."/>
            <person name="Grimwood J."/>
            <person name="Jenkins J."/>
            <person name="Barry K."/>
            <person name="Lindquist E."/>
            <person name="Hellsten U."/>
            <person name="Deshpande S."/>
            <person name="Wang X."/>
            <person name="Wu X."/>
            <person name="Mitros T."/>
            <person name="Triplett J."/>
            <person name="Yang X."/>
            <person name="Ye C.Y."/>
            <person name="Mauro-Herrera M."/>
            <person name="Wang L."/>
            <person name="Li P."/>
            <person name="Sharma M."/>
            <person name="Sharma R."/>
            <person name="Ronald P.C."/>
            <person name="Panaud O."/>
            <person name="Kellogg E.A."/>
            <person name="Brutnell T.P."/>
            <person name="Doust A.N."/>
            <person name="Tuskan G.A."/>
            <person name="Rokhsar D."/>
            <person name="Devos K.M."/>
        </authorList>
    </citation>
    <scope>NUCLEOTIDE SEQUENCE [LARGE SCALE GENOMIC DNA]</scope>
    <source>
        <strain evidence="3">cv. Yugu1</strain>
    </source>
</reference>
<dbReference type="Gramene" id="KQL05283">
    <property type="protein sequence ID" value="KQL05283"/>
    <property type="gene ID" value="SETIT_003535mg"/>
</dbReference>
<name>K3XNR2_SETIT</name>
<feature type="region of interest" description="Disordered" evidence="1">
    <location>
        <begin position="69"/>
        <end position="88"/>
    </location>
</feature>
<dbReference type="EnsemblPlants" id="KQL05283">
    <property type="protein sequence ID" value="KQL05283"/>
    <property type="gene ID" value="SETIT_003535mg"/>
</dbReference>
<protein>
    <submittedName>
        <fullName evidence="2">Uncharacterized protein</fullName>
    </submittedName>
</protein>
<evidence type="ECO:0000313" key="2">
    <source>
        <dbReference type="EnsemblPlants" id="KQL05283"/>
    </source>
</evidence>
<organism evidence="2 3">
    <name type="scientific">Setaria italica</name>
    <name type="common">Foxtail millet</name>
    <name type="synonym">Panicum italicum</name>
    <dbReference type="NCBI Taxonomy" id="4555"/>
    <lineage>
        <taxon>Eukaryota</taxon>
        <taxon>Viridiplantae</taxon>
        <taxon>Streptophyta</taxon>
        <taxon>Embryophyta</taxon>
        <taxon>Tracheophyta</taxon>
        <taxon>Spermatophyta</taxon>
        <taxon>Magnoliopsida</taxon>
        <taxon>Liliopsida</taxon>
        <taxon>Poales</taxon>
        <taxon>Poaceae</taxon>
        <taxon>PACMAD clade</taxon>
        <taxon>Panicoideae</taxon>
        <taxon>Panicodae</taxon>
        <taxon>Paniceae</taxon>
        <taxon>Cenchrinae</taxon>
        <taxon>Setaria</taxon>
    </lineage>
</organism>
<sequence length="88" mass="10076">MKLIKTPFSYRTYNSQHFNTAPRIRQRYKLQIIKSRGNPSGIVPFTMLVSTESEGAIDSERKREIFCTEQSVAPRFRSKSPAPPTPTT</sequence>
<reference evidence="2" key="2">
    <citation type="submission" date="2018-08" db="UniProtKB">
        <authorList>
            <consortium name="EnsemblPlants"/>
        </authorList>
    </citation>
    <scope>IDENTIFICATION</scope>
    <source>
        <strain evidence="2">Yugu1</strain>
    </source>
</reference>
<dbReference type="HOGENOM" id="CLU_2473244_0_0_1"/>
<keyword evidence="3" id="KW-1185">Reference proteome</keyword>
<dbReference type="AlphaFoldDB" id="K3XNR2"/>
<evidence type="ECO:0000313" key="3">
    <source>
        <dbReference type="Proteomes" id="UP000004995"/>
    </source>
</evidence>
<accession>K3XNR2</accession>
<proteinExistence type="predicted"/>
<dbReference type="EMBL" id="AGNK02003045">
    <property type="status" value="NOT_ANNOTATED_CDS"/>
    <property type="molecule type" value="Genomic_DNA"/>
</dbReference>